<evidence type="ECO:0000313" key="2">
    <source>
        <dbReference type="EMBL" id="CAE0766558.1"/>
    </source>
</evidence>
<feature type="region of interest" description="Disordered" evidence="1">
    <location>
        <begin position="71"/>
        <end position="122"/>
    </location>
</feature>
<accession>A0A7S4BHZ6</accession>
<feature type="region of interest" description="Disordered" evidence="1">
    <location>
        <begin position="1"/>
        <end position="33"/>
    </location>
</feature>
<protein>
    <submittedName>
        <fullName evidence="2">Uncharacterized protein</fullName>
    </submittedName>
</protein>
<dbReference type="AlphaFoldDB" id="A0A7S4BHZ6"/>
<proteinExistence type="predicted"/>
<feature type="compositionally biased region" description="Polar residues" evidence="1">
    <location>
        <begin position="1"/>
        <end position="19"/>
    </location>
</feature>
<feature type="compositionally biased region" description="Basic and acidic residues" evidence="1">
    <location>
        <begin position="20"/>
        <end position="29"/>
    </location>
</feature>
<sequence length="122" mass="13117">MDGVNSRQTLQKKASATESTEQRKTKEASGRGLEQAVLCVEESIFKRRSTLEQRRRRVGAVQASSCFRTQSTRTKRVGIAAPTNKGANTARGITPATKDGATNIAEATKDSNDTDASMGIDV</sequence>
<organism evidence="2">
    <name type="scientific">Chrysotila carterae</name>
    <name type="common">Marine alga</name>
    <name type="synonym">Syracosphaera carterae</name>
    <dbReference type="NCBI Taxonomy" id="13221"/>
    <lineage>
        <taxon>Eukaryota</taxon>
        <taxon>Haptista</taxon>
        <taxon>Haptophyta</taxon>
        <taxon>Prymnesiophyceae</taxon>
        <taxon>Isochrysidales</taxon>
        <taxon>Isochrysidaceae</taxon>
        <taxon>Chrysotila</taxon>
    </lineage>
</organism>
<reference evidence="2" key="1">
    <citation type="submission" date="2021-01" db="EMBL/GenBank/DDBJ databases">
        <authorList>
            <person name="Corre E."/>
            <person name="Pelletier E."/>
            <person name="Niang G."/>
            <person name="Scheremetjew M."/>
            <person name="Finn R."/>
            <person name="Kale V."/>
            <person name="Holt S."/>
            <person name="Cochrane G."/>
            <person name="Meng A."/>
            <person name="Brown T."/>
            <person name="Cohen L."/>
        </authorList>
    </citation>
    <scope>NUCLEOTIDE SEQUENCE</scope>
    <source>
        <strain evidence="2">CCMP645</strain>
    </source>
</reference>
<dbReference type="EMBL" id="HBIZ01030079">
    <property type="protein sequence ID" value="CAE0766558.1"/>
    <property type="molecule type" value="Transcribed_RNA"/>
</dbReference>
<name>A0A7S4BHZ6_CHRCT</name>
<gene>
    <name evidence="2" type="ORF">PCAR00345_LOCUS19170</name>
</gene>
<evidence type="ECO:0000256" key="1">
    <source>
        <dbReference type="SAM" id="MobiDB-lite"/>
    </source>
</evidence>